<reference evidence="1 2" key="1">
    <citation type="submission" date="2012-08" db="EMBL/GenBank/DDBJ databases">
        <title>Oryza genome evolution.</title>
        <authorList>
            <person name="Wing R.A."/>
        </authorList>
    </citation>
    <scope>NUCLEOTIDE SEQUENCE</scope>
</reference>
<reference evidence="1" key="3">
    <citation type="submission" date="2015-04" db="UniProtKB">
        <authorList>
            <consortium name="EnsemblPlants"/>
        </authorList>
    </citation>
    <scope>IDENTIFICATION</scope>
</reference>
<sequence length="94" mass="10591">MADFILDPDNADVLKARILVVELLRNKRVETVSSGICINSTFLDDSVTIEHAREYGNTHLFEILNQCDKLENKAILLIHFSARYTAGEIDTAIK</sequence>
<organism evidence="1 2">
    <name type="scientific">Leersia perrieri</name>
    <dbReference type="NCBI Taxonomy" id="77586"/>
    <lineage>
        <taxon>Eukaryota</taxon>
        <taxon>Viridiplantae</taxon>
        <taxon>Streptophyta</taxon>
        <taxon>Embryophyta</taxon>
        <taxon>Tracheophyta</taxon>
        <taxon>Spermatophyta</taxon>
        <taxon>Magnoliopsida</taxon>
        <taxon>Liliopsida</taxon>
        <taxon>Poales</taxon>
        <taxon>Poaceae</taxon>
        <taxon>BOP clade</taxon>
        <taxon>Oryzoideae</taxon>
        <taxon>Oryzeae</taxon>
        <taxon>Oryzinae</taxon>
        <taxon>Leersia</taxon>
    </lineage>
</organism>
<dbReference type="eggNOG" id="ENOG502QVD0">
    <property type="taxonomic scope" value="Eukaryota"/>
</dbReference>
<name>A0A0D9VDQ6_9ORYZ</name>
<keyword evidence="2" id="KW-1185">Reference proteome</keyword>
<protein>
    <recommendedName>
        <fullName evidence="3">Metallo-beta-lactamase domain-containing protein</fullName>
    </recommendedName>
</protein>
<proteinExistence type="predicted"/>
<dbReference type="PANTHER" id="PTHR46504">
    <property type="entry name" value="TRNASE Z TRZ1"/>
    <property type="match status" value="1"/>
</dbReference>
<accession>A0A0D9VDQ6</accession>
<dbReference type="HOGENOM" id="CLU_2390553_0_0_1"/>
<dbReference type="STRING" id="77586.A0A0D9VDQ6"/>
<evidence type="ECO:0000313" key="1">
    <source>
        <dbReference type="EnsemblPlants" id="LPERR02G07400.1"/>
    </source>
</evidence>
<dbReference type="EnsemblPlants" id="LPERR02G07400.1">
    <property type="protein sequence ID" value="LPERR02G07400.1"/>
    <property type="gene ID" value="LPERR02G07400"/>
</dbReference>
<dbReference type="AlphaFoldDB" id="A0A0D9VDQ6"/>
<dbReference type="PANTHER" id="PTHR46504:SF2">
    <property type="entry name" value="TRNASE Z TRZ1"/>
    <property type="match status" value="1"/>
</dbReference>
<evidence type="ECO:0000313" key="2">
    <source>
        <dbReference type="Proteomes" id="UP000032180"/>
    </source>
</evidence>
<reference evidence="2" key="2">
    <citation type="submission" date="2013-12" db="EMBL/GenBank/DDBJ databases">
        <authorList>
            <person name="Yu Y."/>
            <person name="Lee S."/>
            <person name="de Baynast K."/>
            <person name="Wissotski M."/>
            <person name="Liu L."/>
            <person name="Talag J."/>
            <person name="Goicoechea J."/>
            <person name="Angelova A."/>
            <person name="Jetty R."/>
            <person name="Kudrna D."/>
            <person name="Golser W."/>
            <person name="Rivera L."/>
            <person name="Zhang J."/>
            <person name="Wing R."/>
        </authorList>
    </citation>
    <scope>NUCLEOTIDE SEQUENCE</scope>
</reference>
<dbReference type="Gramene" id="LPERR02G07400.1">
    <property type="protein sequence ID" value="LPERR02G07400.1"/>
    <property type="gene ID" value="LPERR02G07400"/>
</dbReference>
<evidence type="ECO:0008006" key="3">
    <source>
        <dbReference type="Google" id="ProtNLM"/>
    </source>
</evidence>
<dbReference type="Proteomes" id="UP000032180">
    <property type="component" value="Chromosome 2"/>
</dbReference>